<evidence type="ECO:0000313" key="10">
    <source>
        <dbReference type="Proteomes" id="UP001608902"/>
    </source>
</evidence>
<protein>
    <recommendedName>
        <fullName evidence="11">WW domain-binding protein 4</fullName>
    </recommendedName>
</protein>
<dbReference type="PROSITE" id="PS50171">
    <property type="entry name" value="ZF_MATRIN"/>
    <property type="match status" value="1"/>
</dbReference>
<dbReference type="Pfam" id="PF06220">
    <property type="entry name" value="zf-U1"/>
    <property type="match status" value="1"/>
</dbReference>
<keyword evidence="3" id="KW-0863">Zinc-finger</keyword>
<keyword evidence="2" id="KW-0479">Metal-binding</keyword>
<dbReference type="AlphaFoldDB" id="A0ABD6ET01"/>
<comment type="caution">
    <text evidence="9">The sequence shown here is derived from an EMBL/GenBank/DDBJ whole genome shotgun (WGS) entry which is preliminary data.</text>
</comment>
<evidence type="ECO:0008006" key="11">
    <source>
        <dbReference type="Google" id="ProtNLM"/>
    </source>
</evidence>
<dbReference type="InterPro" id="IPR003604">
    <property type="entry name" value="Matrin/U1-like-C_Znf_C2H2"/>
</dbReference>
<evidence type="ECO:0000259" key="7">
    <source>
        <dbReference type="PROSITE" id="PS50020"/>
    </source>
</evidence>
<dbReference type="PANTHER" id="PTHR13173">
    <property type="entry name" value="WW DOMAIN BINDING PROTEIN 4"/>
    <property type="match status" value="1"/>
</dbReference>
<reference evidence="9 10" key="1">
    <citation type="submission" date="2024-08" db="EMBL/GenBank/DDBJ databases">
        <title>Gnathostoma spinigerum genome.</title>
        <authorList>
            <person name="Gonzalez-Bertolin B."/>
            <person name="Monzon S."/>
            <person name="Zaballos A."/>
            <person name="Jimenez P."/>
            <person name="Dekumyoy P."/>
            <person name="Varona S."/>
            <person name="Cuesta I."/>
            <person name="Sumanam S."/>
            <person name="Adisakwattana P."/>
            <person name="Gasser R.B."/>
            <person name="Hernandez-Gonzalez A."/>
            <person name="Young N.D."/>
            <person name="Perteguer M.J."/>
        </authorList>
    </citation>
    <scope>NUCLEOTIDE SEQUENCE [LARGE SCALE GENOMIC DNA]</scope>
    <source>
        <strain evidence="9">AL3</strain>
        <tissue evidence="9">Liver</tissue>
    </source>
</reference>
<evidence type="ECO:0000256" key="4">
    <source>
        <dbReference type="ARBA" id="ARBA00022833"/>
    </source>
</evidence>
<keyword evidence="4" id="KW-0862">Zinc</keyword>
<dbReference type="EMBL" id="JBGFUD010004127">
    <property type="protein sequence ID" value="MFH4979380.1"/>
    <property type="molecule type" value="Genomic_DNA"/>
</dbReference>
<proteinExistence type="predicted"/>
<feature type="domain" description="Matrin-type" evidence="8">
    <location>
        <begin position="11"/>
        <end position="42"/>
    </location>
</feature>
<comment type="subcellular location">
    <subcellularLocation>
        <location evidence="1">Nucleus</location>
    </subcellularLocation>
</comment>
<organism evidence="9 10">
    <name type="scientific">Gnathostoma spinigerum</name>
    <dbReference type="NCBI Taxonomy" id="75299"/>
    <lineage>
        <taxon>Eukaryota</taxon>
        <taxon>Metazoa</taxon>
        <taxon>Ecdysozoa</taxon>
        <taxon>Nematoda</taxon>
        <taxon>Chromadorea</taxon>
        <taxon>Rhabditida</taxon>
        <taxon>Spirurina</taxon>
        <taxon>Gnathostomatomorpha</taxon>
        <taxon>Gnathostomatoidea</taxon>
        <taxon>Gnathostomatidae</taxon>
        <taxon>Gnathostoma</taxon>
    </lineage>
</organism>
<dbReference type="GO" id="GO:0005634">
    <property type="term" value="C:nucleus"/>
    <property type="evidence" value="ECO:0007669"/>
    <property type="project" value="UniProtKB-SubCell"/>
</dbReference>
<feature type="domain" description="WW" evidence="7">
    <location>
        <begin position="162"/>
        <end position="189"/>
    </location>
</feature>
<feature type="compositionally biased region" description="Polar residues" evidence="6">
    <location>
        <begin position="206"/>
        <end position="218"/>
    </location>
</feature>
<keyword evidence="5" id="KW-0539">Nucleus</keyword>
<dbReference type="InterPro" id="IPR013085">
    <property type="entry name" value="U1-CZ_Znf_C2H2"/>
</dbReference>
<dbReference type="GO" id="GO:0008270">
    <property type="term" value="F:zinc ion binding"/>
    <property type="evidence" value="ECO:0007669"/>
    <property type="project" value="UniProtKB-KW"/>
</dbReference>
<dbReference type="InterPro" id="IPR001202">
    <property type="entry name" value="WW_dom"/>
</dbReference>
<feature type="region of interest" description="Disordered" evidence="6">
    <location>
        <begin position="206"/>
        <end position="242"/>
    </location>
</feature>
<sequence length="348" mass="38469">MTDVWKSNARKFCELCKVWFADNKVSIEHHEGGQKHKAAIQAKIKELGKKSKQHEREQSALQTTLALMESEARKSMKKDSSGVTSANLPCSTIGPSPKPRTYLDPKAHSSSIAAMAREMALRKKEKCEKQKNTITSSKSATEVEAKKKFDGGTQKKEESRVWVEVRTTDNIPYYFHIYSGEAVWDKPDSYFTPEEYAEYLKTACNTNTHSDTTNISNDVKSEDLKNDIPTPPPNQLQKQSAADERNVCSDAIIRKPMDNYSLHAEHSSSQHHPVHLPPVINTADIPLPDSCPPPAVSELAAISFPKQEVSLAPSDAGSGTSVQEKIASTFLAAKVTYRIDSAAVVLTI</sequence>
<dbReference type="InterPro" id="IPR036020">
    <property type="entry name" value="WW_dom_sf"/>
</dbReference>
<dbReference type="PROSITE" id="PS50020">
    <property type="entry name" value="WW_DOMAIN_2"/>
    <property type="match status" value="1"/>
</dbReference>
<dbReference type="PANTHER" id="PTHR13173:SF10">
    <property type="entry name" value="WW DOMAIN-BINDING PROTEIN 4"/>
    <property type="match status" value="1"/>
</dbReference>
<evidence type="ECO:0000256" key="2">
    <source>
        <dbReference type="ARBA" id="ARBA00022723"/>
    </source>
</evidence>
<dbReference type="SMART" id="SM00451">
    <property type="entry name" value="ZnF_U1"/>
    <property type="match status" value="1"/>
</dbReference>
<evidence type="ECO:0000256" key="6">
    <source>
        <dbReference type="SAM" id="MobiDB-lite"/>
    </source>
</evidence>
<feature type="region of interest" description="Disordered" evidence="6">
    <location>
        <begin position="124"/>
        <end position="154"/>
    </location>
</feature>
<evidence type="ECO:0000259" key="8">
    <source>
        <dbReference type="PROSITE" id="PS50171"/>
    </source>
</evidence>
<evidence type="ECO:0000313" key="9">
    <source>
        <dbReference type="EMBL" id="MFH4979380.1"/>
    </source>
</evidence>
<dbReference type="Gene3D" id="3.30.160.60">
    <property type="entry name" value="Classic Zinc Finger"/>
    <property type="match status" value="1"/>
</dbReference>
<accession>A0ABD6ET01</accession>
<feature type="region of interest" description="Disordered" evidence="6">
    <location>
        <begin position="75"/>
        <end position="105"/>
    </location>
</feature>
<keyword evidence="10" id="KW-1185">Reference proteome</keyword>
<evidence type="ECO:0000256" key="3">
    <source>
        <dbReference type="ARBA" id="ARBA00022771"/>
    </source>
</evidence>
<dbReference type="CDD" id="cd00201">
    <property type="entry name" value="WW"/>
    <property type="match status" value="1"/>
</dbReference>
<dbReference type="Gene3D" id="2.20.70.10">
    <property type="match status" value="1"/>
</dbReference>
<feature type="compositionally biased region" description="Polar residues" evidence="6">
    <location>
        <begin position="81"/>
        <end position="94"/>
    </location>
</feature>
<name>A0ABD6ET01_9BILA</name>
<feature type="compositionally biased region" description="Basic and acidic residues" evidence="6">
    <location>
        <begin position="141"/>
        <end position="154"/>
    </location>
</feature>
<gene>
    <name evidence="9" type="ORF">AB6A40_006089</name>
</gene>
<evidence type="ECO:0000256" key="5">
    <source>
        <dbReference type="ARBA" id="ARBA00023242"/>
    </source>
</evidence>
<dbReference type="InterPro" id="IPR040023">
    <property type="entry name" value="WBP4"/>
</dbReference>
<dbReference type="SUPFAM" id="SSF51045">
    <property type="entry name" value="WW domain"/>
    <property type="match status" value="1"/>
</dbReference>
<dbReference type="Proteomes" id="UP001608902">
    <property type="component" value="Unassembled WGS sequence"/>
</dbReference>
<evidence type="ECO:0000256" key="1">
    <source>
        <dbReference type="ARBA" id="ARBA00004123"/>
    </source>
</evidence>
<dbReference type="InterPro" id="IPR000690">
    <property type="entry name" value="Matrin/U1-C_Znf_C2H2"/>
</dbReference>